<evidence type="ECO:0000256" key="2">
    <source>
        <dbReference type="ARBA" id="ARBA00005013"/>
    </source>
</evidence>
<name>A0A1Q8S0V0_9PEZI</name>
<gene>
    <name evidence="9" type="ORF">CCHL11_02935</name>
</gene>
<dbReference type="Proteomes" id="UP000186583">
    <property type="component" value="Unassembled WGS sequence"/>
</dbReference>
<dbReference type="SMART" id="SM00905">
    <property type="entry name" value="FolB"/>
    <property type="match status" value="1"/>
</dbReference>
<feature type="domain" description="Dihydroneopterin aldolase/epimerase" evidence="8">
    <location>
        <begin position="175"/>
        <end position="288"/>
    </location>
</feature>
<evidence type="ECO:0000259" key="8">
    <source>
        <dbReference type="SMART" id="SM00905"/>
    </source>
</evidence>
<evidence type="ECO:0000256" key="7">
    <source>
        <dbReference type="ARBA" id="ARBA00032903"/>
    </source>
</evidence>
<keyword evidence="10" id="KW-1185">Reference proteome</keyword>
<dbReference type="InterPro" id="IPR006156">
    <property type="entry name" value="Dihydroneopterin_aldolase"/>
</dbReference>
<evidence type="ECO:0000256" key="6">
    <source>
        <dbReference type="ARBA" id="ARBA00023239"/>
    </source>
</evidence>
<proteinExistence type="inferred from homology"/>
<accession>A0A1Q8S0V0</accession>
<evidence type="ECO:0000256" key="3">
    <source>
        <dbReference type="ARBA" id="ARBA00005708"/>
    </source>
</evidence>
<dbReference type="PANTHER" id="PTHR42844:SF1">
    <property type="entry name" value="DIHYDRONEOPTERIN ALDOLASE 1-RELATED"/>
    <property type="match status" value="1"/>
</dbReference>
<dbReference type="EC" id="4.1.2.25" evidence="4"/>
<evidence type="ECO:0000256" key="4">
    <source>
        <dbReference type="ARBA" id="ARBA00013043"/>
    </source>
</evidence>
<comment type="catalytic activity">
    <reaction evidence="1">
        <text>7,8-dihydroneopterin = 6-hydroxymethyl-7,8-dihydropterin + glycolaldehyde</text>
        <dbReference type="Rhea" id="RHEA:10540"/>
        <dbReference type="ChEBI" id="CHEBI:17001"/>
        <dbReference type="ChEBI" id="CHEBI:17071"/>
        <dbReference type="ChEBI" id="CHEBI:44841"/>
        <dbReference type="EC" id="4.1.2.25"/>
    </reaction>
</comment>
<organism evidence="9 10">
    <name type="scientific">Colletotrichum chlorophyti</name>
    <dbReference type="NCBI Taxonomy" id="708187"/>
    <lineage>
        <taxon>Eukaryota</taxon>
        <taxon>Fungi</taxon>
        <taxon>Dikarya</taxon>
        <taxon>Ascomycota</taxon>
        <taxon>Pezizomycotina</taxon>
        <taxon>Sordariomycetes</taxon>
        <taxon>Hypocreomycetidae</taxon>
        <taxon>Glomerellales</taxon>
        <taxon>Glomerellaceae</taxon>
        <taxon>Colletotrichum</taxon>
    </lineage>
</organism>
<keyword evidence="5" id="KW-0289">Folate biosynthesis</keyword>
<dbReference type="AlphaFoldDB" id="A0A1Q8S0V0"/>
<keyword evidence="6" id="KW-0456">Lyase</keyword>
<comment type="caution">
    <text evidence="9">The sequence shown here is derived from an EMBL/GenBank/DDBJ whole genome shotgun (WGS) entry which is preliminary data.</text>
</comment>
<dbReference type="EMBL" id="MPGH01000044">
    <property type="protein sequence ID" value="OLN94218.1"/>
    <property type="molecule type" value="Genomic_DNA"/>
</dbReference>
<comment type="similarity">
    <text evidence="3">Belongs to the DHNA family.</text>
</comment>
<dbReference type="Gene3D" id="3.30.1130.10">
    <property type="match status" value="2"/>
</dbReference>
<dbReference type="OrthoDB" id="5425486at2759"/>
<dbReference type="PANTHER" id="PTHR42844">
    <property type="entry name" value="DIHYDRONEOPTERIN ALDOLASE 1-RELATED"/>
    <property type="match status" value="1"/>
</dbReference>
<dbReference type="Pfam" id="PF02152">
    <property type="entry name" value="FolB"/>
    <property type="match status" value="1"/>
</dbReference>
<evidence type="ECO:0000313" key="10">
    <source>
        <dbReference type="Proteomes" id="UP000186583"/>
    </source>
</evidence>
<dbReference type="GO" id="GO:0005737">
    <property type="term" value="C:cytoplasm"/>
    <property type="evidence" value="ECO:0007669"/>
    <property type="project" value="TreeGrafter"/>
</dbReference>
<protein>
    <recommendedName>
        <fullName evidence="4">dihydroneopterin aldolase</fullName>
        <ecNumber evidence="4">4.1.2.25</ecNumber>
    </recommendedName>
    <alternativeName>
        <fullName evidence="7">7,8-dihydroneopterin aldolase</fullName>
    </alternativeName>
</protein>
<evidence type="ECO:0000256" key="5">
    <source>
        <dbReference type="ARBA" id="ARBA00022909"/>
    </source>
</evidence>
<dbReference type="InterPro" id="IPR006157">
    <property type="entry name" value="FolB_dom"/>
</dbReference>
<evidence type="ECO:0000256" key="1">
    <source>
        <dbReference type="ARBA" id="ARBA00001353"/>
    </source>
</evidence>
<dbReference type="InterPro" id="IPR043133">
    <property type="entry name" value="GTP-CH-I_C/QueF"/>
</dbReference>
<dbReference type="STRING" id="708187.A0A1Q8S0V0"/>
<sequence length="295" mass="31636">MPDPPKLVSSWHVRALAGEPFAVIRVRDLQSTICAGSDAWGRTFKPQPVVISATLSMATPFDAASASDTVADDTVHYGLLAKAILAGLERVNGGNLSLSAAMRSLWAHLTGFVAGEDGWKSEGREGTLLGRKGIRYLGLEVTLPKASLLGSGVSLSWDAVFGEDSAAIAAWSSCLKIRELRVPTLIGVNDNERTARQVVVADVEIEGYRGTRHDIYVGIESIIVKTLEQSSFETLEALGPAITSSIRRDFKDSQAQEPHDVSAWAIKVALEKPTAITFAAASRVEYRETSQGGRS</sequence>
<evidence type="ECO:0000313" key="9">
    <source>
        <dbReference type="EMBL" id="OLN94218.1"/>
    </source>
</evidence>
<dbReference type="GO" id="GO:0046656">
    <property type="term" value="P:folic acid biosynthetic process"/>
    <property type="evidence" value="ECO:0007669"/>
    <property type="project" value="UniProtKB-KW"/>
</dbReference>
<comment type="pathway">
    <text evidence="2">Cofactor biosynthesis; tetrahydrofolate biosynthesis; 2-amino-4-hydroxy-6-hydroxymethyl-7,8-dihydropteridine diphosphate from 7,8-dihydroneopterin triphosphate: step 3/4.</text>
</comment>
<dbReference type="SUPFAM" id="SSF55620">
    <property type="entry name" value="Tetrahydrobiopterin biosynthesis enzymes-like"/>
    <property type="match status" value="1"/>
</dbReference>
<dbReference type="GO" id="GO:0004150">
    <property type="term" value="F:dihydroneopterin aldolase activity"/>
    <property type="evidence" value="ECO:0007669"/>
    <property type="project" value="UniProtKB-EC"/>
</dbReference>
<reference evidence="9 10" key="1">
    <citation type="submission" date="2016-11" db="EMBL/GenBank/DDBJ databases">
        <title>Draft Genome Assembly of Colletotrichum chlorophyti a pathogen of herbaceous plants.</title>
        <authorList>
            <person name="Gan P."/>
            <person name="Narusaka M."/>
            <person name="Tsushima A."/>
            <person name="Narusaka Y."/>
            <person name="Takano Y."/>
            <person name="Shirasu K."/>
        </authorList>
    </citation>
    <scope>NUCLEOTIDE SEQUENCE [LARGE SCALE GENOMIC DNA]</scope>
    <source>
        <strain evidence="9 10">NTL11</strain>
    </source>
</reference>